<evidence type="ECO:0000256" key="3">
    <source>
        <dbReference type="ARBA" id="ARBA00022475"/>
    </source>
</evidence>
<dbReference type="GO" id="GO:0015204">
    <property type="term" value="F:urea transmembrane transporter activity"/>
    <property type="evidence" value="ECO:0007669"/>
    <property type="project" value="InterPro"/>
</dbReference>
<reference evidence="9 10" key="1">
    <citation type="submission" date="2016-11" db="EMBL/GenBank/DDBJ databases">
        <authorList>
            <person name="Jaros S."/>
            <person name="Januszkiewicz K."/>
            <person name="Wedrychowicz H."/>
        </authorList>
    </citation>
    <scope>NUCLEOTIDE SEQUENCE [LARGE SCALE GENOMIC DNA]</scope>
    <source>
        <strain evidence="9 10">DSM 6792</strain>
    </source>
</reference>
<keyword evidence="3" id="KW-1003">Cell membrane</keyword>
<evidence type="ECO:0000256" key="4">
    <source>
        <dbReference type="ARBA" id="ARBA00022692"/>
    </source>
</evidence>
<keyword evidence="6 8" id="KW-0472">Membrane</keyword>
<gene>
    <name evidence="9" type="ORF">SAMN05444388_102393</name>
</gene>
<evidence type="ECO:0000313" key="9">
    <source>
        <dbReference type="EMBL" id="SHG35814.1"/>
    </source>
</evidence>
<dbReference type="OMA" id="IGQVMFQ"/>
<feature type="site" description="Important for channel permeability" evidence="7">
    <location>
        <position position="264"/>
    </location>
</feature>
<dbReference type="Pfam" id="PF03253">
    <property type="entry name" value="UT"/>
    <property type="match status" value="1"/>
</dbReference>
<evidence type="ECO:0000256" key="6">
    <source>
        <dbReference type="ARBA" id="ARBA00023136"/>
    </source>
</evidence>
<evidence type="ECO:0000256" key="2">
    <source>
        <dbReference type="ARBA" id="ARBA00005914"/>
    </source>
</evidence>
<feature type="transmembrane region" description="Helical" evidence="8">
    <location>
        <begin position="119"/>
        <end position="140"/>
    </location>
</feature>
<protein>
    <submittedName>
        <fullName evidence="9">Urea transporter</fullName>
    </submittedName>
</protein>
<evidence type="ECO:0000256" key="5">
    <source>
        <dbReference type="ARBA" id="ARBA00022989"/>
    </source>
</evidence>
<accession>A0A1M6X3W9</accession>
<feature type="transmembrane region" description="Helical" evidence="8">
    <location>
        <begin position="93"/>
        <end position="112"/>
    </location>
</feature>
<dbReference type="InterPro" id="IPR004937">
    <property type="entry name" value="Urea_transporter"/>
</dbReference>
<dbReference type="GO" id="GO:0005886">
    <property type="term" value="C:plasma membrane"/>
    <property type="evidence" value="ECO:0007669"/>
    <property type="project" value="UniProtKB-SubCell"/>
</dbReference>
<sequence length="286" mass="31192">MKSKISLYSKTILTSIGQIMLQENPWTGLLFLAGIFYGSVVMGIAAILSAVTALITALLLKFDKNETEQGLYGFSATLVGVALTFFFKPEPVIWIAIIAGSSLAAILQHVFIKRKIPVFTLPFIIITWIGLYIFHNVFIIGGPVSGSELLNDQNELATVAHGFGEVIFQGSILAGVIFILAVFINNPVAALYAIASGVLSAYISLQFSEPQTDIHMGLFSFNAVLCAITFSGTRVRDGIYVLFSILVSTLFDIYMVKMGWAPLTFPFVASSWITLLLKKSVPAKYR</sequence>
<evidence type="ECO:0000256" key="8">
    <source>
        <dbReference type="SAM" id="Phobius"/>
    </source>
</evidence>
<dbReference type="PANTHER" id="PTHR10464:SF4">
    <property type="entry name" value="UREA TRANSPORTER"/>
    <property type="match status" value="1"/>
</dbReference>
<organism evidence="9 10">
    <name type="scientific">Flavobacterium johnsoniae</name>
    <name type="common">Cytophaga johnsonae</name>
    <dbReference type="NCBI Taxonomy" id="986"/>
    <lineage>
        <taxon>Bacteria</taxon>
        <taxon>Pseudomonadati</taxon>
        <taxon>Bacteroidota</taxon>
        <taxon>Flavobacteriia</taxon>
        <taxon>Flavobacteriales</taxon>
        <taxon>Flavobacteriaceae</taxon>
        <taxon>Flavobacterium</taxon>
    </lineage>
</organism>
<feature type="transmembrane region" description="Helical" evidence="8">
    <location>
        <begin position="29"/>
        <end position="59"/>
    </location>
</feature>
<proteinExistence type="inferred from homology"/>
<evidence type="ECO:0000256" key="1">
    <source>
        <dbReference type="ARBA" id="ARBA00004651"/>
    </source>
</evidence>
<dbReference type="AlphaFoldDB" id="A0A1M6X3W9"/>
<dbReference type="PIRSF" id="PIRSF016502">
    <property type="entry name" value="Urea_transporter"/>
    <property type="match status" value="1"/>
</dbReference>
<comment type="similarity">
    <text evidence="2">Belongs to the urea transporter family.</text>
</comment>
<feature type="transmembrane region" description="Helical" evidence="8">
    <location>
        <begin position="71"/>
        <end position="87"/>
    </location>
</feature>
<dbReference type="GeneID" id="31767759"/>
<comment type="subcellular location">
    <subcellularLocation>
        <location evidence="1">Cell membrane</location>
        <topology evidence="1">Multi-pass membrane protein</topology>
    </subcellularLocation>
</comment>
<name>A0A1M6X3W9_FLAJO</name>
<dbReference type="RefSeq" id="WP_012026794.1">
    <property type="nucleotide sequence ID" value="NZ_FQWH01000002.1"/>
</dbReference>
<dbReference type="InterPro" id="IPR029020">
    <property type="entry name" value="Ammonium/urea_transptr"/>
</dbReference>
<feature type="transmembrane region" description="Helical" evidence="8">
    <location>
        <begin position="190"/>
        <end position="208"/>
    </location>
</feature>
<keyword evidence="4 8" id="KW-0812">Transmembrane</keyword>
<feature type="transmembrane region" description="Helical" evidence="8">
    <location>
        <begin position="160"/>
        <end position="183"/>
    </location>
</feature>
<keyword evidence="5 8" id="KW-1133">Transmembrane helix</keyword>
<feature type="transmembrane region" description="Helical" evidence="8">
    <location>
        <begin position="260"/>
        <end position="277"/>
    </location>
</feature>
<dbReference type="EMBL" id="FQWH01000002">
    <property type="protein sequence ID" value="SHG35814.1"/>
    <property type="molecule type" value="Genomic_DNA"/>
</dbReference>
<feature type="transmembrane region" description="Helical" evidence="8">
    <location>
        <begin position="238"/>
        <end position="254"/>
    </location>
</feature>
<dbReference type="Gene3D" id="1.10.3430.10">
    <property type="entry name" value="Ammonium transporter AmtB like domains"/>
    <property type="match status" value="1"/>
</dbReference>
<evidence type="ECO:0000313" key="10">
    <source>
        <dbReference type="Proteomes" id="UP000184112"/>
    </source>
</evidence>
<evidence type="ECO:0000256" key="7">
    <source>
        <dbReference type="PIRSR" id="PIRSR016502-1"/>
    </source>
</evidence>
<feature type="transmembrane region" description="Helical" evidence="8">
    <location>
        <begin position="214"/>
        <end position="231"/>
    </location>
</feature>
<dbReference type="Proteomes" id="UP000184112">
    <property type="component" value="Unassembled WGS sequence"/>
</dbReference>
<dbReference type="PANTHER" id="PTHR10464">
    <property type="entry name" value="UREA TRANSPORTER"/>
    <property type="match status" value="1"/>
</dbReference>